<dbReference type="Proteomes" id="UP000274822">
    <property type="component" value="Unassembled WGS sequence"/>
</dbReference>
<protein>
    <submittedName>
        <fullName evidence="4">Alpha/Beta hydrolase protein</fullName>
    </submittedName>
</protein>
<dbReference type="Pfam" id="PF00561">
    <property type="entry name" value="Abhydrolase_1"/>
    <property type="match status" value="1"/>
</dbReference>
<dbReference type="AlphaFoldDB" id="A0A433Q260"/>
<feature type="domain" description="AB hydrolase-1" evidence="3">
    <location>
        <begin position="142"/>
        <end position="381"/>
    </location>
</feature>
<reference evidence="4 5" key="1">
    <citation type="journal article" date="2018" name="New Phytol.">
        <title>Phylogenomics of Endogonaceae and evolution of mycorrhizas within Mucoromycota.</title>
        <authorList>
            <person name="Chang Y."/>
            <person name="Desiro A."/>
            <person name="Na H."/>
            <person name="Sandor L."/>
            <person name="Lipzen A."/>
            <person name="Clum A."/>
            <person name="Barry K."/>
            <person name="Grigoriev I.V."/>
            <person name="Martin F.M."/>
            <person name="Stajich J.E."/>
            <person name="Smith M.E."/>
            <person name="Bonito G."/>
            <person name="Spatafora J.W."/>
        </authorList>
    </citation>
    <scope>NUCLEOTIDE SEQUENCE [LARGE SCALE GENOMIC DNA]</scope>
    <source>
        <strain evidence="4 5">AD002</strain>
    </source>
</reference>
<dbReference type="SUPFAM" id="SSF53474">
    <property type="entry name" value="alpha/beta-Hydrolases"/>
    <property type="match status" value="1"/>
</dbReference>
<dbReference type="InterPro" id="IPR000073">
    <property type="entry name" value="AB_hydrolase_1"/>
</dbReference>
<dbReference type="EMBL" id="RBNJ01018116">
    <property type="protein sequence ID" value="RUS23899.1"/>
    <property type="molecule type" value="Genomic_DNA"/>
</dbReference>
<keyword evidence="1 4" id="KW-0378">Hydrolase</keyword>
<evidence type="ECO:0000313" key="5">
    <source>
        <dbReference type="Proteomes" id="UP000274822"/>
    </source>
</evidence>
<proteinExistence type="inferred from homology"/>
<evidence type="ECO:0000313" key="4">
    <source>
        <dbReference type="EMBL" id="RUS23899.1"/>
    </source>
</evidence>
<dbReference type="InterPro" id="IPR000639">
    <property type="entry name" value="Epox_hydrolase-like"/>
</dbReference>
<comment type="caution">
    <text evidence="4">The sequence shown here is derived from an EMBL/GenBank/DDBJ whole genome shotgun (WGS) entry which is preliminary data.</text>
</comment>
<keyword evidence="5" id="KW-1185">Reference proteome</keyword>
<accession>A0A433Q260</accession>
<name>A0A433Q260_9FUNG</name>
<evidence type="ECO:0000259" key="3">
    <source>
        <dbReference type="Pfam" id="PF00561"/>
    </source>
</evidence>
<dbReference type="InterPro" id="IPR029058">
    <property type="entry name" value="AB_hydrolase_fold"/>
</dbReference>
<evidence type="ECO:0000256" key="2">
    <source>
        <dbReference type="ARBA" id="ARBA00038334"/>
    </source>
</evidence>
<feature type="non-terminal residue" evidence="4">
    <location>
        <position position="1"/>
    </location>
</feature>
<organism evidence="4 5">
    <name type="scientific">Jimgerdemannia flammicorona</name>
    <dbReference type="NCBI Taxonomy" id="994334"/>
    <lineage>
        <taxon>Eukaryota</taxon>
        <taxon>Fungi</taxon>
        <taxon>Fungi incertae sedis</taxon>
        <taxon>Mucoromycota</taxon>
        <taxon>Mucoromycotina</taxon>
        <taxon>Endogonomycetes</taxon>
        <taxon>Endogonales</taxon>
        <taxon>Endogonaceae</taxon>
        <taxon>Jimgerdemannia</taxon>
    </lineage>
</organism>
<dbReference type="GO" id="GO:0016787">
    <property type="term" value="F:hydrolase activity"/>
    <property type="evidence" value="ECO:0007669"/>
    <property type="project" value="UniProtKB-KW"/>
</dbReference>
<dbReference type="PANTHER" id="PTHR43329">
    <property type="entry name" value="EPOXIDE HYDROLASE"/>
    <property type="match status" value="1"/>
</dbReference>
<evidence type="ECO:0000256" key="1">
    <source>
        <dbReference type="ARBA" id="ARBA00022801"/>
    </source>
</evidence>
<gene>
    <name evidence="4" type="ORF">BC938DRAFT_474442</name>
</gene>
<dbReference type="PRINTS" id="PR00412">
    <property type="entry name" value="EPOXHYDRLASE"/>
</dbReference>
<sequence>GRSQSRDLSRDRQLPYRLVSTPHSLPAFVKAMDPLDPQSFTHKLSFVNGVNLREFGFWTLYDYVDEGRDVNGVVILCHGFPDVRYFPHFCSFFTLRTFLNLTPPALLALVRLALPDQVPRPKGLPSYCSRHARLRTKCSWKNISTDIKELMDLLEIPRAIFIGHDWGGMIVWRMTQWYPERVIAVASFCTAYAPPSHVLHEIEEILKVYPSFAYQAYFATDEAVKELDSDPDLIFRIIHRTSRKGDTIPWFRSFPIFPHYRNPEPKHSILATRQEHDYYVDQYTRRGFHGGLNYYRTRRVNFDEELGGWVVGCFLPRYVLIDLHPPKKEAGLSRQIDHPALMVTAGKDAAIRPRMAKDMPQHCTNLTMKHIQESGHWIMVEQTEAVNSILDEWLDTLKPKAKL</sequence>
<dbReference type="Gene3D" id="3.40.50.1820">
    <property type="entry name" value="alpha/beta hydrolase"/>
    <property type="match status" value="1"/>
</dbReference>
<comment type="similarity">
    <text evidence="2">Belongs to the AB hydrolase superfamily. Epoxide hydrolase family.</text>
</comment>